<protein>
    <recommendedName>
        <fullName evidence="3">STAS/SEC14 domain-containing protein</fullName>
    </recommendedName>
</protein>
<evidence type="ECO:0008006" key="3">
    <source>
        <dbReference type="Google" id="ProtNLM"/>
    </source>
</evidence>
<dbReference type="Proteomes" id="UP001549691">
    <property type="component" value="Unassembled WGS sequence"/>
</dbReference>
<sequence length="142" mass="15775">MSFRTHGSVAIQEEGQILIARIAGPWNAELIAEYQQLMHAHVVALAARGPWGLIIEISGAALCPPDALERIRSGAREHARNWRRACTCYVIGPDVEGYRITDRIWRDIYAGVMPVEIVETHDAAVRWTAQQLATPPAPVLQE</sequence>
<comment type="caution">
    <text evidence="1">The sequence shown here is derived from an EMBL/GenBank/DDBJ whole genome shotgun (WGS) entry which is preliminary data.</text>
</comment>
<keyword evidence="2" id="KW-1185">Reference proteome</keyword>
<gene>
    <name evidence="1" type="ORF">ABXR19_09355</name>
</gene>
<evidence type="ECO:0000313" key="2">
    <source>
        <dbReference type="Proteomes" id="UP001549691"/>
    </source>
</evidence>
<dbReference type="EMBL" id="JBEWZI010000008">
    <property type="protein sequence ID" value="MET7014395.1"/>
    <property type="molecule type" value="Genomic_DNA"/>
</dbReference>
<proteinExistence type="predicted"/>
<organism evidence="1 2">
    <name type="scientific">Uliginosibacterium flavum</name>
    <dbReference type="NCBI Taxonomy" id="1396831"/>
    <lineage>
        <taxon>Bacteria</taxon>
        <taxon>Pseudomonadati</taxon>
        <taxon>Pseudomonadota</taxon>
        <taxon>Betaproteobacteria</taxon>
        <taxon>Rhodocyclales</taxon>
        <taxon>Zoogloeaceae</taxon>
        <taxon>Uliginosibacterium</taxon>
    </lineage>
</organism>
<dbReference type="RefSeq" id="WP_354600857.1">
    <property type="nucleotide sequence ID" value="NZ_JBEWZI010000008.1"/>
</dbReference>
<evidence type="ECO:0000313" key="1">
    <source>
        <dbReference type="EMBL" id="MET7014395.1"/>
    </source>
</evidence>
<reference evidence="1 2" key="1">
    <citation type="submission" date="2024-07" db="EMBL/GenBank/DDBJ databases">
        <title>Uliginosibacterium flavum JJ3220;KACC:17644.</title>
        <authorList>
            <person name="Kim M.K."/>
        </authorList>
    </citation>
    <scope>NUCLEOTIDE SEQUENCE [LARGE SCALE GENOMIC DNA]</scope>
    <source>
        <strain evidence="1 2">KACC:17644</strain>
    </source>
</reference>
<name>A0ABV2TKE9_9RHOO</name>
<accession>A0ABV2TKE9</accession>